<gene>
    <name evidence="12" type="ORF">DMX08_03320</name>
</gene>
<feature type="region of interest" description="Disordered" evidence="9">
    <location>
        <begin position="1"/>
        <end position="25"/>
    </location>
</feature>
<dbReference type="EC" id="2.4.99.28" evidence="7"/>
<evidence type="ECO:0000256" key="1">
    <source>
        <dbReference type="ARBA" id="ARBA00004752"/>
    </source>
</evidence>
<keyword evidence="10" id="KW-0812">Transmembrane</keyword>
<evidence type="ECO:0000256" key="8">
    <source>
        <dbReference type="ARBA" id="ARBA00049902"/>
    </source>
</evidence>
<evidence type="ECO:0000256" key="9">
    <source>
        <dbReference type="SAM" id="MobiDB-lite"/>
    </source>
</evidence>
<keyword evidence="10" id="KW-0472">Membrane</keyword>
<dbReference type="OrthoDB" id="8552189at2"/>
<dbReference type="GO" id="GO:0008955">
    <property type="term" value="F:peptidoglycan glycosyltransferase activity"/>
    <property type="evidence" value="ECO:0007669"/>
    <property type="project" value="UniProtKB-EC"/>
</dbReference>
<dbReference type="InterPro" id="IPR023346">
    <property type="entry name" value="Lysozyme-like_dom_sf"/>
</dbReference>
<dbReference type="PANTHER" id="PTHR32282:SF24">
    <property type="entry name" value="GLYCOSYL TRANSFERASE FAMILY 51 DOMAIN-CONTAINING PROTEIN"/>
    <property type="match status" value="1"/>
</dbReference>
<dbReference type="InterPro" id="IPR050396">
    <property type="entry name" value="Glycosyltr_51/Transpeptidase"/>
</dbReference>
<dbReference type="GO" id="GO:0009252">
    <property type="term" value="P:peptidoglycan biosynthetic process"/>
    <property type="evidence" value="ECO:0007669"/>
    <property type="project" value="TreeGrafter"/>
</dbReference>
<feature type="transmembrane region" description="Helical" evidence="10">
    <location>
        <begin position="33"/>
        <end position="53"/>
    </location>
</feature>
<dbReference type="RefSeq" id="WP_102880772.1">
    <property type="nucleotide sequence ID" value="NZ_JAINDD010000006.1"/>
</dbReference>
<keyword evidence="10" id="KW-1133">Transmembrane helix</keyword>
<protein>
    <recommendedName>
        <fullName evidence="7">peptidoglycan glycosyltransferase</fullName>
        <ecNumber evidence="7">2.4.99.28</ecNumber>
    </recommendedName>
</protein>
<keyword evidence="5" id="KW-0808">Transferase</keyword>
<dbReference type="EMBL" id="QJRN01000002">
    <property type="protein sequence ID" value="PYC42609.1"/>
    <property type="molecule type" value="Genomic_DNA"/>
</dbReference>
<keyword evidence="3" id="KW-0645">Protease</keyword>
<dbReference type="GO" id="GO:0030288">
    <property type="term" value="C:outer membrane-bounded periplasmic space"/>
    <property type="evidence" value="ECO:0007669"/>
    <property type="project" value="TreeGrafter"/>
</dbReference>
<dbReference type="InterPro" id="IPR012338">
    <property type="entry name" value="Beta-lactam/transpept-like"/>
</dbReference>
<dbReference type="PANTHER" id="PTHR32282">
    <property type="entry name" value="BINDING PROTEIN TRANSPEPTIDASE, PUTATIVE-RELATED"/>
    <property type="match status" value="1"/>
</dbReference>
<evidence type="ECO:0000313" key="13">
    <source>
        <dbReference type="Proteomes" id="UP000248188"/>
    </source>
</evidence>
<dbReference type="SUPFAM" id="SSF53955">
    <property type="entry name" value="Lysozyme-like"/>
    <property type="match status" value="1"/>
</dbReference>
<keyword evidence="4" id="KW-0328">Glycosyltransferase</keyword>
<name>A0A9Q6IJN6_9PSED</name>
<dbReference type="GO" id="GO:0006508">
    <property type="term" value="P:proteolysis"/>
    <property type="evidence" value="ECO:0007669"/>
    <property type="project" value="UniProtKB-KW"/>
</dbReference>
<organism evidence="12 13">
    <name type="scientific">Pseudomonas protegens</name>
    <dbReference type="NCBI Taxonomy" id="380021"/>
    <lineage>
        <taxon>Bacteria</taxon>
        <taxon>Pseudomonadati</taxon>
        <taxon>Pseudomonadota</taxon>
        <taxon>Gammaproteobacteria</taxon>
        <taxon>Pseudomonadales</taxon>
        <taxon>Pseudomonadaceae</taxon>
        <taxon>Pseudomonas</taxon>
    </lineage>
</organism>
<evidence type="ECO:0000259" key="11">
    <source>
        <dbReference type="Pfam" id="PF00912"/>
    </source>
</evidence>
<dbReference type="Gene3D" id="3.40.710.10">
    <property type="entry name" value="DD-peptidase/beta-lactamase superfamily"/>
    <property type="match status" value="1"/>
</dbReference>
<dbReference type="Pfam" id="PF00912">
    <property type="entry name" value="Transgly"/>
    <property type="match status" value="1"/>
</dbReference>
<dbReference type="Proteomes" id="UP000248188">
    <property type="component" value="Unassembled WGS sequence"/>
</dbReference>
<accession>A0A9Q6IJN6</accession>
<evidence type="ECO:0000256" key="10">
    <source>
        <dbReference type="SAM" id="Phobius"/>
    </source>
</evidence>
<reference evidence="12 13" key="1">
    <citation type="submission" date="2018-06" db="EMBL/GenBank/DDBJ databases">
        <title>Pseudomonas diversity within urban Lake Michigan freshwaters.</title>
        <authorList>
            <person name="Batrich M."/>
            <person name="Hatzopoulos T."/>
            <person name="Putonti C."/>
        </authorList>
    </citation>
    <scope>NUCLEOTIDE SEQUENCE [LARGE SCALE GENOMIC DNA]</scope>
    <source>
        <strain evidence="12 13">MB-090624</strain>
    </source>
</reference>
<evidence type="ECO:0000256" key="5">
    <source>
        <dbReference type="ARBA" id="ARBA00022679"/>
    </source>
</evidence>
<feature type="domain" description="Glycosyl transferase family 51" evidence="11">
    <location>
        <begin position="157"/>
        <end position="357"/>
    </location>
</feature>
<keyword evidence="3" id="KW-0378">Hydrolase</keyword>
<sequence>MGALWQTDSRKNAVPNHSEDEAPLPKKPRAHRYAWRLFWLLLLITLIALGVAATREMRTSKLQAREFSKLAQDLSYSLQPGPSDAMLYPGAGPFDRRLGYSALGEFLPRLLKRGYLIDAQTRFSPALMDYSKNGFFVPYTEKIQAGLSITDCRAAPLYQFNYPQQLYASFNHIPPLMVHSLLFIENRDLLDPKLAQANPAVDWPRFAKAAWSQVAKLLHLPGQTAGGSTLATQLEKYRHSPDGLTVSGGEKIRQMISASVRAYQDGPQTLEARRRIVRDYLNSVPLSAVPGHGEVHGMAEGLRVWYGADFDQVNQALSSNATDARSLAQRGLALRQVLSLMIAQRRPSYYLVKGHAELADLTDSHIRLLAQNNVIDPALTAAALASKVSYRDWQQQPTIQPIETNKGISVARRRLAALLNRPLYDLDRLDLSATSTLQSDLQRQATEYLKQLADPAFAAQIGVLGERLLTPTSTTQVRYSFTLFELTPDGSRVRVQTDSTDQPFDINEGSKLELGSTAKLRVLTTYLQIIAELHDKHAGKTPAELKKFVVNDQDRLSRWALDYLMQNSDRSLPKMLDAALDRTYSASPGEAFFTGGGLHHFNNFRKEDNGRSPTLRDALRESINLPFIRLMRDLVRYSTYGGDSSSAELLKDDANPRRQEYLARFADHEGTSFLLRFWKKYRNKDTQARLDTFLDGMHPTAIRLAAVHRYLLPDASQDSFNRFVRAHMKNAKTAEKLTDERLDKLYAGYGPGAYDLPDQGYIAKVHPLDLWLLGYLMNNPDATFSQIVKASEFERQEVYSWLFKSRHRSARDSRIRTMLEVEAFLDIHQRWQSVGYPFDHLVPSLATAIGSSGDRPAALAELVGTILNDGVRLPSLRIDSLHFAAGTPYETRLSNDPGKGKRVMPSEVATALRGALSQVVDAGTAKRVSGSFKLADGTPLAMGGKTGTGDNRIEATGAGGRVLSSKSINRTATFVFYIGDHHFGTLTAYVPGASAQGFKFTSALPVQVLKGMAPILMPYLQPGSSTQCLGSLAQR</sequence>
<dbReference type="AlphaFoldDB" id="A0A9Q6IJN6"/>
<evidence type="ECO:0000256" key="7">
    <source>
        <dbReference type="ARBA" id="ARBA00044770"/>
    </source>
</evidence>
<evidence type="ECO:0000256" key="3">
    <source>
        <dbReference type="ARBA" id="ARBA00022670"/>
    </source>
</evidence>
<comment type="pathway">
    <text evidence="1">Cell wall biogenesis; peptidoglycan biosynthesis.</text>
</comment>
<dbReference type="InterPro" id="IPR001264">
    <property type="entry name" value="Glyco_trans_51"/>
</dbReference>
<evidence type="ECO:0000256" key="4">
    <source>
        <dbReference type="ARBA" id="ARBA00022676"/>
    </source>
</evidence>
<dbReference type="SUPFAM" id="SSF56601">
    <property type="entry name" value="beta-lactamase/transpeptidase-like"/>
    <property type="match status" value="1"/>
</dbReference>
<evidence type="ECO:0000256" key="6">
    <source>
        <dbReference type="ARBA" id="ARBA00023268"/>
    </source>
</evidence>
<keyword evidence="2" id="KW-0121">Carboxypeptidase</keyword>
<dbReference type="Gene3D" id="1.10.3810.10">
    <property type="entry name" value="Biosynthetic peptidoglycan transglycosylase-like"/>
    <property type="match status" value="1"/>
</dbReference>
<evidence type="ECO:0000256" key="2">
    <source>
        <dbReference type="ARBA" id="ARBA00022645"/>
    </source>
</evidence>
<proteinExistence type="predicted"/>
<dbReference type="GO" id="GO:0004180">
    <property type="term" value="F:carboxypeptidase activity"/>
    <property type="evidence" value="ECO:0007669"/>
    <property type="project" value="UniProtKB-KW"/>
</dbReference>
<comment type="caution">
    <text evidence="12">The sequence shown here is derived from an EMBL/GenBank/DDBJ whole genome shotgun (WGS) entry which is preliminary data.</text>
</comment>
<evidence type="ECO:0000313" key="12">
    <source>
        <dbReference type="EMBL" id="PYC42609.1"/>
    </source>
</evidence>
<keyword evidence="6" id="KW-0511">Multifunctional enzyme</keyword>
<comment type="catalytic activity">
    <reaction evidence="8">
        <text>[GlcNAc-(1-&gt;4)-Mur2Ac(oyl-L-Ala-gamma-D-Glu-L-Lys-D-Ala-D-Ala)](n)-di-trans,octa-cis-undecaprenyl diphosphate + beta-D-GlcNAc-(1-&gt;4)-Mur2Ac(oyl-L-Ala-gamma-D-Glu-L-Lys-D-Ala-D-Ala)-di-trans,octa-cis-undecaprenyl diphosphate = [GlcNAc-(1-&gt;4)-Mur2Ac(oyl-L-Ala-gamma-D-Glu-L-Lys-D-Ala-D-Ala)](n+1)-di-trans,octa-cis-undecaprenyl diphosphate + di-trans,octa-cis-undecaprenyl diphosphate + H(+)</text>
        <dbReference type="Rhea" id="RHEA:23708"/>
        <dbReference type="Rhea" id="RHEA-COMP:9602"/>
        <dbReference type="Rhea" id="RHEA-COMP:9603"/>
        <dbReference type="ChEBI" id="CHEBI:15378"/>
        <dbReference type="ChEBI" id="CHEBI:58405"/>
        <dbReference type="ChEBI" id="CHEBI:60033"/>
        <dbReference type="ChEBI" id="CHEBI:78435"/>
        <dbReference type="EC" id="2.4.99.28"/>
    </reaction>
</comment>
<dbReference type="InterPro" id="IPR036950">
    <property type="entry name" value="PBP_transglycosylase"/>
</dbReference>